<keyword evidence="1" id="KW-0812">Transmembrane</keyword>
<proteinExistence type="predicted"/>
<feature type="transmembrane region" description="Helical" evidence="1">
    <location>
        <begin position="475"/>
        <end position="499"/>
    </location>
</feature>
<dbReference type="InterPro" id="IPR014782">
    <property type="entry name" value="Peptidase_M1_dom"/>
</dbReference>
<feature type="transmembrane region" description="Helical" evidence="1">
    <location>
        <begin position="96"/>
        <end position="116"/>
    </location>
</feature>
<name>A0ABR9WDQ7_9BACT</name>
<feature type="transmembrane region" description="Helical" evidence="1">
    <location>
        <begin position="401"/>
        <end position="424"/>
    </location>
</feature>
<feature type="transmembrane region" description="Helical" evidence="1">
    <location>
        <begin position="247"/>
        <end position="264"/>
    </location>
</feature>
<protein>
    <recommendedName>
        <fullName evidence="2">Peptidase M1 membrane alanine aminopeptidase domain-containing protein</fullName>
    </recommendedName>
</protein>
<sequence>MLMSLLRFEISYHFKQITFLIAAILFFILGFLMTQGSFGGAEVHKNGPYVISFIISLLSIFLIFVSVLFCSSVVLRDKSSGMDALIFSTGISKSTYFSIKLAGLFFSVLIVMFLSAPGCLAGSLMLSESQRGGFEVMYYLQPLLLFGISNVLFCASFIFAAAMWTQNVSAVYVTGVFLFILYFTASIFGNSPLMATSSLKPGAPDLLSMLADPFGLNNFFGETKNWPVWRRNHDLYPLSGAFLANRLLWTATAFFLIFLGYTRFKFSLNAEKKSGKISAATAISQVVTYRWVAAEPSGPGYFFSALSSQLRLELIFLLRQRHFLVIAALWMFLYSVELKENVFHGPYDIRFYATTAVVIEQLLPMRLALLLLVFYASELIHREHITRMRALVFSSPMPNAVLFLAKTVSLAILIIMLISLNIIAGLSLQLISGSEHITFLPYLLLYYYAGFPLLLFSVLIIFIQAVIPNKYLGMLLSLLIVGISIFGKMLGIDLALLRFGSTPALVYSAMNGFGHSAKAFNGFMVMWTLFALLFGILTSRWWPDGTQDTWWKRIRAGIKSRNVLFKSAVTLIVLSIFCTGFYIMQKSEGVNLGEDAKNTIEWQKRYEQKYKPALTSPQPVITAVKINTDINPDEQRYTVRGTYTIKNESGVAIARLWIGVNPAIIVNNFGITEAFQKRFDKDFNQYFYELKKPLLPGAEMSIRFSLQVQRTGYRPFDSEHSVVSNGSYIELEKFLPFFGYNESFELQDKRTRVEYGLPPKTIPNSTDMRYHLVDFENIVSTNVDQQIVTVGTLQKSWKKEDRSYFHYKTPHPVTFMFALSSARYEVMEEKHGGTKFRIFYNSGQTKNLPALMRAMKDAISYGNTQFSKYPLQQITLAEIPAYRGSATAYPGVIFSNEKYNFLVDASDTSRVDFIYATTVHETAHQWWANQIIPQACAGYAFLTESLAKYTEAMLCEKRLGKMLLRKYLTADNELYFNMRNISGQKELPLNRTWEQAFVCYQKGGLAMYAIKEVLGEKRVNDALKRLIVRNTFLEKRSSPDDFINELNQDSTPFEKSMIQDHLKKVMIYDNRIKILSSRAIGQNKFKLQLLVTVQKMDETGLKTQKVPTNDLVDIAVFGSEEPTWNRRTKPIYFQKYHLIKPETVIEIVLDKIPKVAAVDPYGYLPDEDQKNNIVTF</sequence>
<feature type="transmembrane region" description="Helical" evidence="1">
    <location>
        <begin position="316"/>
        <end position="336"/>
    </location>
</feature>
<keyword evidence="4" id="KW-1185">Reference proteome</keyword>
<reference evidence="4" key="1">
    <citation type="submission" date="2023-07" db="EMBL/GenBank/DDBJ databases">
        <title>Dyadobacter sp. nov 'subterranea' isolated from contaminted grondwater.</title>
        <authorList>
            <person name="Szabo I."/>
            <person name="Al-Omari J."/>
            <person name="Szerdahelyi S.G."/>
            <person name="Rado J."/>
        </authorList>
    </citation>
    <scope>NUCLEOTIDE SEQUENCE [LARGE SCALE GENOMIC DNA]</scope>
    <source>
        <strain evidence="4">UP-52</strain>
    </source>
</reference>
<dbReference type="InterPro" id="IPR050344">
    <property type="entry name" value="Peptidase_M1_aminopeptidases"/>
</dbReference>
<feature type="transmembrane region" description="Helical" evidence="1">
    <location>
        <begin position="53"/>
        <end position="75"/>
    </location>
</feature>
<dbReference type="PANTHER" id="PTHR11533">
    <property type="entry name" value="PROTEASE M1 ZINC METALLOPROTEASE"/>
    <property type="match status" value="1"/>
</dbReference>
<feature type="transmembrane region" description="Helical" evidence="1">
    <location>
        <begin position="563"/>
        <end position="584"/>
    </location>
</feature>
<comment type="caution">
    <text evidence="3">The sequence shown here is derived from an EMBL/GenBank/DDBJ whole genome shotgun (WGS) entry which is preliminary data.</text>
</comment>
<feature type="transmembrane region" description="Helical" evidence="1">
    <location>
        <begin position="136"/>
        <end position="162"/>
    </location>
</feature>
<dbReference type="InterPro" id="IPR027268">
    <property type="entry name" value="Peptidase_M4/M1_CTD_sf"/>
</dbReference>
<feature type="transmembrane region" description="Helical" evidence="1">
    <location>
        <begin position="356"/>
        <end position="380"/>
    </location>
</feature>
<dbReference type="EMBL" id="JACYGY010000001">
    <property type="protein sequence ID" value="MBE9463631.1"/>
    <property type="molecule type" value="Genomic_DNA"/>
</dbReference>
<evidence type="ECO:0000313" key="3">
    <source>
        <dbReference type="EMBL" id="MBE9463631.1"/>
    </source>
</evidence>
<keyword evidence="1" id="KW-0472">Membrane</keyword>
<feature type="transmembrane region" description="Helical" evidence="1">
    <location>
        <begin position="444"/>
        <end position="463"/>
    </location>
</feature>
<dbReference type="Gene3D" id="1.10.390.10">
    <property type="entry name" value="Neutral Protease Domain 2"/>
    <property type="match status" value="1"/>
</dbReference>
<accession>A0ABR9WDQ7</accession>
<dbReference type="Pfam" id="PF01433">
    <property type="entry name" value="Peptidase_M1"/>
    <property type="match status" value="1"/>
</dbReference>
<feature type="transmembrane region" description="Helical" evidence="1">
    <location>
        <begin position="12"/>
        <end position="33"/>
    </location>
</feature>
<dbReference type="PANTHER" id="PTHR11533:SF174">
    <property type="entry name" value="PUROMYCIN-SENSITIVE AMINOPEPTIDASE-RELATED"/>
    <property type="match status" value="1"/>
</dbReference>
<evidence type="ECO:0000256" key="1">
    <source>
        <dbReference type="SAM" id="Phobius"/>
    </source>
</evidence>
<feature type="transmembrane region" description="Helical" evidence="1">
    <location>
        <begin position="169"/>
        <end position="189"/>
    </location>
</feature>
<feature type="domain" description="Peptidase M1 membrane alanine aminopeptidase" evidence="2">
    <location>
        <begin position="857"/>
        <end position="1051"/>
    </location>
</feature>
<feature type="transmembrane region" description="Helical" evidence="1">
    <location>
        <begin position="519"/>
        <end position="542"/>
    </location>
</feature>
<gene>
    <name evidence="3" type="ORF">IEE83_17215</name>
</gene>
<dbReference type="SUPFAM" id="SSF55486">
    <property type="entry name" value="Metalloproteases ('zincins'), catalytic domain"/>
    <property type="match status" value="1"/>
</dbReference>
<evidence type="ECO:0000259" key="2">
    <source>
        <dbReference type="Pfam" id="PF01433"/>
    </source>
</evidence>
<evidence type="ECO:0000313" key="4">
    <source>
        <dbReference type="Proteomes" id="UP000634134"/>
    </source>
</evidence>
<dbReference type="Proteomes" id="UP000634134">
    <property type="component" value="Unassembled WGS sequence"/>
</dbReference>
<organism evidence="3 4">
    <name type="scientific">Dyadobacter subterraneus</name>
    <dbReference type="NCBI Taxonomy" id="2773304"/>
    <lineage>
        <taxon>Bacteria</taxon>
        <taxon>Pseudomonadati</taxon>
        <taxon>Bacteroidota</taxon>
        <taxon>Cytophagia</taxon>
        <taxon>Cytophagales</taxon>
        <taxon>Spirosomataceae</taxon>
        <taxon>Dyadobacter</taxon>
    </lineage>
</organism>
<keyword evidence="1" id="KW-1133">Transmembrane helix</keyword>